<evidence type="ECO:0000256" key="4">
    <source>
        <dbReference type="ARBA" id="ARBA00022475"/>
    </source>
</evidence>
<evidence type="ECO:0000256" key="10">
    <source>
        <dbReference type="ARBA" id="ARBA00022989"/>
    </source>
</evidence>
<evidence type="ECO:0000313" key="15">
    <source>
        <dbReference type="EMBL" id="CAA9459946.1"/>
    </source>
</evidence>
<name>A0A6J4RA73_9ACTN</name>
<feature type="transmembrane region" description="Helical" evidence="13">
    <location>
        <begin position="87"/>
        <end position="114"/>
    </location>
</feature>
<dbReference type="GO" id="GO:0006508">
    <property type="term" value="P:proteolysis"/>
    <property type="evidence" value="ECO:0007669"/>
    <property type="project" value="UniProtKB-KW"/>
</dbReference>
<evidence type="ECO:0000256" key="9">
    <source>
        <dbReference type="ARBA" id="ARBA00022833"/>
    </source>
</evidence>
<dbReference type="InterPro" id="IPR008915">
    <property type="entry name" value="Peptidase_M50"/>
</dbReference>
<sequence length="226" mass="24345">MFLSIFNQSPIFAVMVVLGFVVGITVHEAAHAFTAWRLGDDTAYRQGRVTLNPAEHLDPLGSVLLVLAGFGWGRPVPVDPSRIRGGVWGPVAVAFAGPASNLAVLVACAALYRLPVFQEGYLLVVIAAFAFTNALLFVFNLIPIPPLDGSKILYPFLPRAFNGFVGFMNEYGPYVLLGLVLLGYFLARVPPFYISPLSFLISSMLQPLYLALALLGVPVPPPPFVG</sequence>
<dbReference type="GO" id="GO:0046872">
    <property type="term" value="F:metal ion binding"/>
    <property type="evidence" value="ECO:0007669"/>
    <property type="project" value="UniProtKB-KW"/>
</dbReference>
<feature type="transmembrane region" description="Helical" evidence="13">
    <location>
        <begin position="199"/>
        <end position="219"/>
    </location>
</feature>
<dbReference type="GO" id="GO:0005886">
    <property type="term" value="C:plasma membrane"/>
    <property type="evidence" value="ECO:0007669"/>
    <property type="project" value="UniProtKB-SubCell"/>
</dbReference>
<keyword evidence="6 13" id="KW-0812">Transmembrane</keyword>
<keyword evidence="10 13" id="KW-1133">Transmembrane helix</keyword>
<dbReference type="Pfam" id="PF02163">
    <property type="entry name" value="Peptidase_M50"/>
    <property type="match status" value="1"/>
</dbReference>
<evidence type="ECO:0000256" key="2">
    <source>
        <dbReference type="ARBA" id="ARBA00004651"/>
    </source>
</evidence>
<dbReference type="InterPro" id="IPR052348">
    <property type="entry name" value="Metallopeptidase_M50B"/>
</dbReference>
<dbReference type="PANTHER" id="PTHR35864:SF1">
    <property type="entry name" value="ZINC METALLOPROTEASE YWHC-RELATED"/>
    <property type="match status" value="1"/>
</dbReference>
<dbReference type="GO" id="GO:0008237">
    <property type="term" value="F:metallopeptidase activity"/>
    <property type="evidence" value="ECO:0007669"/>
    <property type="project" value="UniProtKB-KW"/>
</dbReference>
<evidence type="ECO:0000256" key="1">
    <source>
        <dbReference type="ARBA" id="ARBA00001947"/>
    </source>
</evidence>
<gene>
    <name evidence="15" type="ORF">AVDCRST_MAG25-703</name>
</gene>
<proteinExistence type="inferred from homology"/>
<dbReference type="EMBL" id="CADCVI010000046">
    <property type="protein sequence ID" value="CAA9459946.1"/>
    <property type="molecule type" value="Genomic_DNA"/>
</dbReference>
<evidence type="ECO:0000259" key="14">
    <source>
        <dbReference type="Pfam" id="PF02163"/>
    </source>
</evidence>
<feature type="transmembrane region" description="Helical" evidence="13">
    <location>
        <begin position="171"/>
        <end position="187"/>
    </location>
</feature>
<feature type="transmembrane region" description="Helical" evidence="13">
    <location>
        <begin position="121"/>
        <end position="142"/>
    </location>
</feature>
<keyword evidence="5 15" id="KW-0645">Protease</keyword>
<keyword evidence="12 13" id="KW-0472">Membrane</keyword>
<keyword evidence="11 15" id="KW-0482">Metalloprotease</keyword>
<feature type="domain" description="Peptidase M50" evidence="14">
    <location>
        <begin position="122"/>
        <end position="157"/>
    </location>
</feature>
<organism evidence="15">
    <name type="scientific">uncultured Rubrobacteraceae bacterium</name>
    <dbReference type="NCBI Taxonomy" id="349277"/>
    <lineage>
        <taxon>Bacteria</taxon>
        <taxon>Bacillati</taxon>
        <taxon>Actinomycetota</taxon>
        <taxon>Rubrobacteria</taxon>
        <taxon>Rubrobacterales</taxon>
        <taxon>Rubrobacteraceae</taxon>
        <taxon>environmental samples</taxon>
    </lineage>
</organism>
<dbReference type="PANTHER" id="PTHR35864">
    <property type="entry name" value="ZINC METALLOPROTEASE MJ0611-RELATED"/>
    <property type="match status" value="1"/>
</dbReference>
<evidence type="ECO:0000256" key="12">
    <source>
        <dbReference type="ARBA" id="ARBA00023136"/>
    </source>
</evidence>
<dbReference type="AlphaFoldDB" id="A0A6J4RA73"/>
<keyword evidence="4" id="KW-1003">Cell membrane</keyword>
<evidence type="ECO:0000256" key="7">
    <source>
        <dbReference type="ARBA" id="ARBA00022723"/>
    </source>
</evidence>
<accession>A0A6J4RA73</accession>
<evidence type="ECO:0000256" key="11">
    <source>
        <dbReference type="ARBA" id="ARBA00023049"/>
    </source>
</evidence>
<comment type="subcellular location">
    <subcellularLocation>
        <location evidence="2">Cell membrane</location>
        <topology evidence="2">Multi-pass membrane protein</topology>
    </subcellularLocation>
</comment>
<evidence type="ECO:0000256" key="13">
    <source>
        <dbReference type="SAM" id="Phobius"/>
    </source>
</evidence>
<dbReference type="InterPro" id="IPR044537">
    <property type="entry name" value="Rip2-like"/>
</dbReference>
<dbReference type="CDD" id="cd06158">
    <property type="entry name" value="S2P-M50_like_1"/>
    <property type="match status" value="1"/>
</dbReference>
<comment type="similarity">
    <text evidence="3">Belongs to the peptidase M50B family.</text>
</comment>
<evidence type="ECO:0000256" key="5">
    <source>
        <dbReference type="ARBA" id="ARBA00022670"/>
    </source>
</evidence>
<keyword evidence="9" id="KW-0862">Zinc</keyword>
<evidence type="ECO:0000256" key="8">
    <source>
        <dbReference type="ARBA" id="ARBA00022801"/>
    </source>
</evidence>
<feature type="transmembrane region" description="Helical" evidence="13">
    <location>
        <begin position="12"/>
        <end position="36"/>
    </location>
</feature>
<keyword evidence="8" id="KW-0378">Hydrolase</keyword>
<evidence type="ECO:0000256" key="3">
    <source>
        <dbReference type="ARBA" id="ARBA00007931"/>
    </source>
</evidence>
<protein>
    <submittedName>
        <fullName evidence="15">FIG004556: membrane metalloprotease</fullName>
    </submittedName>
</protein>
<comment type="cofactor">
    <cofactor evidence="1">
        <name>Zn(2+)</name>
        <dbReference type="ChEBI" id="CHEBI:29105"/>
    </cofactor>
</comment>
<keyword evidence="7" id="KW-0479">Metal-binding</keyword>
<reference evidence="15" key="1">
    <citation type="submission" date="2020-02" db="EMBL/GenBank/DDBJ databases">
        <authorList>
            <person name="Meier V. D."/>
        </authorList>
    </citation>
    <scope>NUCLEOTIDE SEQUENCE</scope>
    <source>
        <strain evidence="15">AVDCRST_MAG25</strain>
    </source>
</reference>
<evidence type="ECO:0000256" key="6">
    <source>
        <dbReference type="ARBA" id="ARBA00022692"/>
    </source>
</evidence>